<keyword evidence="2" id="KW-0442">Lipid degradation</keyword>
<sequence length="610" mass="65742">MEAVETAMDENPSLASNGGTTPMDTTDASLDVAPNPQGLAVVEQNVFVAFQGGGARGVVHVGGLRALEDGLGEADESDSSPIRLKLVGVAGTSAGSIVAALVASGRTSDDLYDPTTGDHLLSTLQGGAYRSLTGLFTRRGWNNILRAKRVSSLLSSIANVRDLFKYAFVASVVIALTTYLVGLSAYPSSFLSLRLAASLNAAVNIMTVIIPVGMIIFIIVGAFVVVRLRPGLAPLTAVKTAVDEAIRLSLPNLSSYADRHLEDEKYVTFKCLKSCGGLPLRIVATDLTRKDVRLFSYETTPNVAIADAVCASIGLPYIFKPHRIDIDGTPHEFADGGFLSNLPLWAFDDERAKDPDCWSIGMSIKSIPKVADEKIDKPSHWSTAILDAIVSGPSLIHRRGIDNLMMVDLPSSLDLLDFDKGEVRIRGEISRARTRANKMLHAQFLQFKLTKLMHWIDEVALENFNSVLRSAGREERKSLTSRLYLNSQRYALLIAGPGSGLGGASLTKFPLIDMGNSLHWRTASEVGLPTKGLWSVVVRLKKPLTMGDAFVSFHSLDLTPQDLSAITGMGDDSSSLDALVGLLRGSLEEFELALAAEKHITREFIFNCGV</sequence>
<feature type="short sequence motif" description="DGA/G" evidence="2">
    <location>
        <begin position="335"/>
        <end position="337"/>
    </location>
</feature>
<evidence type="ECO:0000256" key="4">
    <source>
        <dbReference type="SAM" id="Phobius"/>
    </source>
</evidence>
<feature type="domain" description="PNPLA" evidence="5">
    <location>
        <begin position="48"/>
        <end position="348"/>
    </location>
</feature>
<feature type="short sequence motif" description="GXSXG" evidence="2">
    <location>
        <begin position="91"/>
        <end position="95"/>
    </location>
</feature>
<dbReference type="InterPro" id="IPR016035">
    <property type="entry name" value="Acyl_Trfase/lysoPLipase"/>
</dbReference>
<evidence type="ECO:0000313" key="7">
    <source>
        <dbReference type="Proteomes" id="UP001216828"/>
    </source>
</evidence>
<dbReference type="EMBL" id="CP082270">
    <property type="protein sequence ID" value="WDM64922.1"/>
    <property type="molecule type" value="Genomic_DNA"/>
</dbReference>
<keyword evidence="7" id="KW-1185">Reference proteome</keyword>
<dbReference type="SUPFAM" id="SSF52151">
    <property type="entry name" value="FabD/lysophospholipase-like"/>
    <property type="match status" value="1"/>
</dbReference>
<keyword evidence="4" id="KW-1133">Transmembrane helix</keyword>
<protein>
    <submittedName>
        <fullName evidence="6">Patatin-like phospholipase family protein</fullName>
    </submittedName>
</protein>
<dbReference type="PROSITE" id="PS51635">
    <property type="entry name" value="PNPLA"/>
    <property type="match status" value="1"/>
</dbReference>
<feature type="active site" description="Nucleophile" evidence="2">
    <location>
        <position position="93"/>
    </location>
</feature>
<dbReference type="InterPro" id="IPR002641">
    <property type="entry name" value="PNPLA_dom"/>
</dbReference>
<keyword evidence="1 2" id="KW-0443">Lipid metabolism</keyword>
<dbReference type="Pfam" id="PF01734">
    <property type="entry name" value="Patatin"/>
    <property type="match status" value="2"/>
</dbReference>
<dbReference type="InterPro" id="IPR052580">
    <property type="entry name" value="Lipid_Hydrolase"/>
</dbReference>
<organism evidence="6 7">
    <name type="scientific">Stenotrophomonas forensis</name>
    <dbReference type="NCBI Taxonomy" id="2871169"/>
    <lineage>
        <taxon>Bacteria</taxon>
        <taxon>Pseudomonadati</taxon>
        <taxon>Pseudomonadota</taxon>
        <taxon>Gammaproteobacteria</taxon>
        <taxon>Lysobacterales</taxon>
        <taxon>Lysobacteraceae</taxon>
        <taxon>Stenotrophomonas</taxon>
        <taxon>Stenotrophomonas maltophilia group</taxon>
    </lineage>
</organism>
<dbReference type="PANTHER" id="PTHR46394:SF1">
    <property type="entry name" value="PNPLA DOMAIN-CONTAINING PROTEIN"/>
    <property type="match status" value="1"/>
</dbReference>
<proteinExistence type="predicted"/>
<feature type="active site" description="Proton acceptor" evidence="2">
    <location>
        <position position="335"/>
    </location>
</feature>
<feature type="short sequence motif" description="GXGXXG" evidence="2">
    <location>
        <begin position="52"/>
        <end position="57"/>
    </location>
</feature>
<feature type="compositionally biased region" description="Polar residues" evidence="3">
    <location>
        <begin position="13"/>
        <end position="28"/>
    </location>
</feature>
<feature type="region of interest" description="Disordered" evidence="3">
    <location>
        <begin position="1"/>
        <end position="32"/>
    </location>
</feature>
<gene>
    <name evidence="6" type="ORF">K5L94_06450</name>
</gene>
<dbReference type="RefSeq" id="WP_141057189.1">
    <property type="nucleotide sequence ID" value="NZ_CP082270.1"/>
</dbReference>
<feature type="transmembrane region" description="Helical" evidence="4">
    <location>
        <begin position="163"/>
        <end position="181"/>
    </location>
</feature>
<evidence type="ECO:0000256" key="2">
    <source>
        <dbReference type="PROSITE-ProRule" id="PRU01161"/>
    </source>
</evidence>
<dbReference type="Proteomes" id="UP001216828">
    <property type="component" value="Chromosome"/>
</dbReference>
<name>A0ABY7Y4M4_9GAMM</name>
<keyword evidence="4" id="KW-0812">Transmembrane</keyword>
<evidence type="ECO:0000313" key="6">
    <source>
        <dbReference type="EMBL" id="WDM64922.1"/>
    </source>
</evidence>
<dbReference type="Gene3D" id="3.40.1090.10">
    <property type="entry name" value="Cytosolic phospholipase A2 catalytic domain"/>
    <property type="match status" value="1"/>
</dbReference>
<evidence type="ECO:0000256" key="3">
    <source>
        <dbReference type="SAM" id="MobiDB-lite"/>
    </source>
</evidence>
<evidence type="ECO:0000256" key="1">
    <source>
        <dbReference type="ARBA" id="ARBA00023098"/>
    </source>
</evidence>
<feature type="transmembrane region" description="Helical" evidence="4">
    <location>
        <begin position="201"/>
        <end position="226"/>
    </location>
</feature>
<accession>A0ABY7Y4M4</accession>
<keyword evidence="4" id="KW-0472">Membrane</keyword>
<dbReference type="PANTHER" id="PTHR46394">
    <property type="entry name" value="ANNEXIN"/>
    <property type="match status" value="1"/>
</dbReference>
<evidence type="ECO:0000259" key="5">
    <source>
        <dbReference type="PROSITE" id="PS51635"/>
    </source>
</evidence>
<keyword evidence="2" id="KW-0378">Hydrolase</keyword>
<reference evidence="6 7" key="1">
    <citation type="submission" date="2021-08" db="EMBL/GenBank/DDBJ databases">
        <title>Stenotrophomonas forensis sp. nov., isolated from contaminated viral transport media.</title>
        <authorList>
            <person name="Nguyen S.V."/>
            <person name="Edwards D."/>
            <person name="Scott S."/>
            <person name="Doss J."/>
            <person name="Merid S."/>
            <person name="Zelaya E."/>
            <person name="Maza C."/>
            <person name="Mann M."/>
            <person name="Hamilton B."/>
            <person name="Blackwell R."/>
            <person name="Tran A."/>
            <person name="Hauser J."/>
        </authorList>
    </citation>
    <scope>NUCLEOTIDE SEQUENCE [LARGE SCALE GENOMIC DNA]</scope>
    <source>
        <strain evidence="6 7">DFS-20110405</strain>
    </source>
</reference>